<dbReference type="Proteomes" id="UP001064048">
    <property type="component" value="Chromosome 7"/>
</dbReference>
<dbReference type="EMBL" id="CM046107">
    <property type="protein sequence ID" value="KAI8431994.1"/>
    <property type="molecule type" value="Genomic_DNA"/>
</dbReference>
<proteinExistence type="predicted"/>
<keyword evidence="2" id="KW-1185">Reference proteome</keyword>
<reference evidence="1 2" key="1">
    <citation type="journal article" date="2022" name="Genome Biol. Evol.">
        <title>The Spruce Budworm Genome: Reconstructing the Evolutionary History of Antifreeze Proteins.</title>
        <authorList>
            <person name="Beliveau C."/>
            <person name="Gagne P."/>
            <person name="Picq S."/>
            <person name="Vernygora O."/>
            <person name="Keeling C.I."/>
            <person name="Pinkney K."/>
            <person name="Doucet D."/>
            <person name="Wen F."/>
            <person name="Johnston J.S."/>
            <person name="Maaroufi H."/>
            <person name="Boyle B."/>
            <person name="Laroche J."/>
            <person name="Dewar K."/>
            <person name="Juretic N."/>
            <person name="Blackburn G."/>
            <person name="Nisole A."/>
            <person name="Brunet B."/>
            <person name="Brandao M."/>
            <person name="Lumley L."/>
            <person name="Duan J."/>
            <person name="Quan G."/>
            <person name="Lucarotti C.J."/>
            <person name="Roe A.D."/>
            <person name="Sperling F.A.H."/>
            <person name="Levesque R.C."/>
            <person name="Cusson M."/>
        </authorList>
    </citation>
    <scope>NUCLEOTIDE SEQUENCE [LARGE SCALE GENOMIC DNA]</scope>
    <source>
        <strain evidence="1">Glfc:IPQL:Cfum</strain>
    </source>
</reference>
<name>A0ACC0K6J2_CHOFU</name>
<accession>A0ACC0K6J2</accession>
<organism evidence="1 2">
    <name type="scientific">Choristoneura fumiferana</name>
    <name type="common">Spruce budworm moth</name>
    <name type="synonym">Archips fumiferana</name>
    <dbReference type="NCBI Taxonomy" id="7141"/>
    <lineage>
        <taxon>Eukaryota</taxon>
        <taxon>Metazoa</taxon>
        <taxon>Ecdysozoa</taxon>
        <taxon>Arthropoda</taxon>
        <taxon>Hexapoda</taxon>
        <taxon>Insecta</taxon>
        <taxon>Pterygota</taxon>
        <taxon>Neoptera</taxon>
        <taxon>Endopterygota</taxon>
        <taxon>Lepidoptera</taxon>
        <taxon>Glossata</taxon>
        <taxon>Ditrysia</taxon>
        <taxon>Tortricoidea</taxon>
        <taxon>Tortricidae</taxon>
        <taxon>Tortricinae</taxon>
        <taxon>Choristoneura</taxon>
    </lineage>
</organism>
<evidence type="ECO:0000313" key="1">
    <source>
        <dbReference type="EMBL" id="KAI8431994.1"/>
    </source>
</evidence>
<evidence type="ECO:0000313" key="2">
    <source>
        <dbReference type="Proteomes" id="UP001064048"/>
    </source>
</evidence>
<gene>
    <name evidence="1" type="ORF">MSG28_004523</name>
</gene>
<sequence length="448" mass="49885">MPKKPTRNAFYFYMLDFKEEQRKKGINYKNMAEIAEAAGPLWRDAPPAARAKFEEISKKEKQKANVPEKKYTSTGVSLADIEQMDKELRDTEAAEVKAIQNFVKLNSFNSNEGLLQADIYIMDVNYYCQAGSEYLIGESTILRFNLIDGIKDTYPEMINPGGIPVGYARDVKLGCEELGLNMPDDTSRPSNYMKILANTIDYLKQSDQSVTTLPPIYTMPDKVAPVVNFIQQMCSRAAEDETLFRVYKLDTLFYNMINAIKTRPEEGFPKISLALTQLKKDPFQYNPGLACEHHEEIDKAVKCTLSRCKRWAFTILDSCCPVGGVDMIPGAHIPQDYDMDSILSLKEQKRVRAGPSVAGPSTAMPSSNSSMTESYLETSASIDDDSAALRPAPELTDSDLLSSGLGNVAISSGLGRGSARSKWNRHKVPRPALLTPLRPCATHTLHYS</sequence>
<comment type="caution">
    <text evidence="1">The sequence shown here is derived from an EMBL/GenBank/DDBJ whole genome shotgun (WGS) entry which is preliminary data.</text>
</comment>
<protein>
    <submittedName>
        <fullName evidence="1">Uncharacterized protein</fullName>
    </submittedName>
</protein>